<reference evidence="1" key="2">
    <citation type="submission" date="2018-03" db="EMBL/GenBank/DDBJ databases">
        <title>The Triticum urartu genome reveals the dynamic nature of wheat genome evolution.</title>
        <authorList>
            <person name="Ling H."/>
            <person name="Ma B."/>
            <person name="Shi X."/>
            <person name="Liu H."/>
            <person name="Dong L."/>
            <person name="Sun H."/>
            <person name="Cao Y."/>
            <person name="Gao Q."/>
            <person name="Zheng S."/>
            <person name="Li Y."/>
            <person name="Yu Y."/>
            <person name="Du H."/>
            <person name="Qi M."/>
            <person name="Li Y."/>
            <person name="Yu H."/>
            <person name="Cui Y."/>
            <person name="Wang N."/>
            <person name="Chen C."/>
            <person name="Wu H."/>
            <person name="Zhao Y."/>
            <person name="Zhang J."/>
            <person name="Li Y."/>
            <person name="Zhou W."/>
            <person name="Zhang B."/>
            <person name="Hu W."/>
            <person name="Eijk M."/>
            <person name="Tang J."/>
            <person name="Witsenboer H."/>
            <person name="Zhao S."/>
            <person name="Li Z."/>
            <person name="Zhang A."/>
            <person name="Wang D."/>
            <person name="Liang C."/>
        </authorList>
    </citation>
    <scope>NUCLEOTIDE SEQUENCE [LARGE SCALE GENOMIC DNA]</scope>
    <source>
        <strain evidence="1">cv. G1812</strain>
    </source>
</reference>
<protein>
    <submittedName>
        <fullName evidence="1">Uncharacterized protein</fullName>
    </submittedName>
</protein>
<dbReference type="Proteomes" id="UP000015106">
    <property type="component" value="Chromosome 7"/>
</dbReference>
<reference evidence="1" key="3">
    <citation type="submission" date="2022-06" db="UniProtKB">
        <authorList>
            <consortium name="EnsemblPlants"/>
        </authorList>
    </citation>
    <scope>IDENTIFICATION</scope>
</reference>
<keyword evidence="2" id="KW-1185">Reference proteome</keyword>
<dbReference type="Gramene" id="TuG1812G0700005888.01.T01">
    <property type="protein sequence ID" value="TuG1812G0700005888.01.T01"/>
    <property type="gene ID" value="TuG1812G0700005888.01"/>
</dbReference>
<dbReference type="AlphaFoldDB" id="A0A8R7VFC2"/>
<name>A0A8R7VFC2_TRIUA</name>
<sequence>MAFAVATTSQLRHLSSLAYNFCYFSELVHALLQINLVAEFQDSWQQKTRTFVNNNYYTCIVHFLLVSSSATSKLVTFSPIYGPRKLRQHFCL</sequence>
<reference evidence="2" key="1">
    <citation type="journal article" date="2013" name="Nature">
        <title>Draft genome of the wheat A-genome progenitor Triticum urartu.</title>
        <authorList>
            <person name="Ling H.Q."/>
            <person name="Zhao S."/>
            <person name="Liu D."/>
            <person name="Wang J."/>
            <person name="Sun H."/>
            <person name="Zhang C."/>
            <person name="Fan H."/>
            <person name="Li D."/>
            <person name="Dong L."/>
            <person name="Tao Y."/>
            <person name="Gao C."/>
            <person name="Wu H."/>
            <person name="Li Y."/>
            <person name="Cui Y."/>
            <person name="Guo X."/>
            <person name="Zheng S."/>
            <person name="Wang B."/>
            <person name="Yu K."/>
            <person name="Liang Q."/>
            <person name="Yang W."/>
            <person name="Lou X."/>
            <person name="Chen J."/>
            <person name="Feng M."/>
            <person name="Jian J."/>
            <person name="Zhang X."/>
            <person name="Luo G."/>
            <person name="Jiang Y."/>
            <person name="Liu J."/>
            <person name="Wang Z."/>
            <person name="Sha Y."/>
            <person name="Zhang B."/>
            <person name="Wu H."/>
            <person name="Tang D."/>
            <person name="Shen Q."/>
            <person name="Xue P."/>
            <person name="Zou S."/>
            <person name="Wang X."/>
            <person name="Liu X."/>
            <person name="Wang F."/>
            <person name="Yang Y."/>
            <person name="An X."/>
            <person name="Dong Z."/>
            <person name="Zhang K."/>
            <person name="Zhang X."/>
            <person name="Luo M.C."/>
            <person name="Dvorak J."/>
            <person name="Tong Y."/>
            <person name="Wang J."/>
            <person name="Yang H."/>
            <person name="Li Z."/>
            <person name="Wang D."/>
            <person name="Zhang A."/>
            <person name="Wang J."/>
        </authorList>
    </citation>
    <scope>NUCLEOTIDE SEQUENCE</scope>
    <source>
        <strain evidence="2">cv. G1812</strain>
    </source>
</reference>
<accession>A0A8R7VFC2</accession>
<proteinExistence type="predicted"/>
<evidence type="ECO:0000313" key="1">
    <source>
        <dbReference type="EnsemblPlants" id="TuG1812G0700005888.01.T01"/>
    </source>
</evidence>
<organism evidence="1 2">
    <name type="scientific">Triticum urartu</name>
    <name type="common">Red wild einkorn</name>
    <name type="synonym">Crithodium urartu</name>
    <dbReference type="NCBI Taxonomy" id="4572"/>
    <lineage>
        <taxon>Eukaryota</taxon>
        <taxon>Viridiplantae</taxon>
        <taxon>Streptophyta</taxon>
        <taxon>Embryophyta</taxon>
        <taxon>Tracheophyta</taxon>
        <taxon>Spermatophyta</taxon>
        <taxon>Magnoliopsida</taxon>
        <taxon>Liliopsida</taxon>
        <taxon>Poales</taxon>
        <taxon>Poaceae</taxon>
        <taxon>BOP clade</taxon>
        <taxon>Pooideae</taxon>
        <taxon>Triticodae</taxon>
        <taxon>Triticeae</taxon>
        <taxon>Triticinae</taxon>
        <taxon>Triticum</taxon>
    </lineage>
</organism>
<evidence type="ECO:0000313" key="2">
    <source>
        <dbReference type="Proteomes" id="UP000015106"/>
    </source>
</evidence>
<dbReference type="EnsemblPlants" id="TuG1812G0700005888.01.T01">
    <property type="protein sequence ID" value="TuG1812G0700005888.01.T01"/>
    <property type="gene ID" value="TuG1812G0700005888.01"/>
</dbReference>